<name>A0ABW5K3A6_9FLAO</name>
<protein>
    <recommendedName>
        <fullName evidence="4">Anti-sigma factor</fullName>
    </recommendedName>
</protein>
<keyword evidence="1" id="KW-1133">Transmembrane helix</keyword>
<evidence type="ECO:0000313" key="2">
    <source>
        <dbReference type="EMBL" id="MFD2542375.1"/>
    </source>
</evidence>
<sequence>MAPIKFEENIKDKLEKRTMEPSVNAWQHLEQQLNADAKKQNNSKYWWFGIAAGFIGLLFVVQQFRNVGATRNMVSPVVVESEKETKIESITNPININEPEKKLKETIIKKSTIQKQNSIATTNSKAESRKEKEQAPVVIAQKEVKEAPKVLNNVKISKDEVVASVVTIEKASENEEVQIAVLKTSESEIDALLLAAKNSIQLNDNTNIKTVRVDANALLENVETEMPPSLRGQIFKVIEKNLKTATTAVATRNE</sequence>
<evidence type="ECO:0008006" key="4">
    <source>
        <dbReference type="Google" id="ProtNLM"/>
    </source>
</evidence>
<evidence type="ECO:0000256" key="1">
    <source>
        <dbReference type="SAM" id="Phobius"/>
    </source>
</evidence>
<keyword evidence="1" id="KW-0472">Membrane</keyword>
<accession>A0ABW5K3A6</accession>
<dbReference type="EMBL" id="JBHULM010000011">
    <property type="protein sequence ID" value="MFD2542375.1"/>
    <property type="molecule type" value="Genomic_DNA"/>
</dbReference>
<keyword evidence="1" id="KW-0812">Transmembrane</keyword>
<comment type="caution">
    <text evidence="2">The sequence shown here is derived from an EMBL/GenBank/DDBJ whole genome shotgun (WGS) entry which is preliminary data.</text>
</comment>
<evidence type="ECO:0000313" key="3">
    <source>
        <dbReference type="Proteomes" id="UP001597467"/>
    </source>
</evidence>
<keyword evidence="3" id="KW-1185">Reference proteome</keyword>
<reference evidence="3" key="1">
    <citation type="journal article" date="2019" name="Int. J. Syst. Evol. Microbiol.">
        <title>The Global Catalogue of Microorganisms (GCM) 10K type strain sequencing project: providing services to taxonomists for standard genome sequencing and annotation.</title>
        <authorList>
            <consortium name="The Broad Institute Genomics Platform"/>
            <consortium name="The Broad Institute Genome Sequencing Center for Infectious Disease"/>
            <person name="Wu L."/>
            <person name="Ma J."/>
        </authorList>
    </citation>
    <scope>NUCLEOTIDE SEQUENCE [LARGE SCALE GENOMIC DNA]</scope>
    <source>
        <strain evidence="3">KCTC 42808</strain>
    </source>
</reference>
<proteinExistence type="predicted"/>
<dbReference type="Proteomes" id="UP001597467">
    <property type="component" value="Unassembled WGS sequence"/>
</dbReference>
<feature type="transmembrane region" description="Helical" evidence="1">
    <location>
        <begin position="45"/>
        <end position="64"/>
    </location>
</feature>
<organism evidence="2 3">
    <name type="scientific">Lacinutrix gracilariae</name>
    <dbReference type="NCBI Taxonomy" id="1747198"/>
    <lineage>
        <taxon>Bacteria</taxon>
        <taxon>Pseudomonadati</taxon>
        <taxon>Bacteroidota</taxon>
        <taxon>Flavobacteriia</taxon>
        <taxon>Flavobacteriales</taxon>
        <taxon>Flavobacteriaceae</taxon>
        <taxon>Lacinutrix</taxon>
    </lineage>
</organism>
<dbReference type="RefSeq" id="WP_379903193.1">
    <property type="nucleotide sequence ID" value="NZ_JBHULM010000011.1"/>
</dbReference>
<gene>
    <name evidence="2" type="ORF">ACFSSB_08595</name>
</gene>